<evidence type="ECO:0000256" key="7">
    <source>
        <dbReference type="PROSITE-ProRule" id="PRU00192"/>
    </source>
</evidence>
<accession>A0A979FAK7</accession>
<dbReference type="Proteomes" id="UP000221080">
    <property type="component" value="Chromosome 16"/>
</dbReference>
<keyword evidence="5" id="KW-0677">Repeat</keyword>
<dbReference type="InterPro" id="IPR016313">
    <property type="entry name" value="DLG1-like"/>
</dbReference>
<feature type="domain" description="L27" evidence="12">
    <location>
        <begin position="4"/>
        <end position="64"/>
    </location>
</feature>
<dbReference type="FunFam" id="3.30.63.10:FF:000001">
    <property type="entry name" value="Disks large homolog 1 isoform 2"/>
    <property type="match status" value="1"/>
</dbReference>
<dbReference type="Pfam" id="PF10600">
    <property type="entry name" value="PDZ_assoc"/>
    <property type="match status" value="1"/>
</dbReference>
<evidence type="ECO:0000259" key="9">
    <source>
        <dbReference type="PROSITE" id="PS50002"/>
    </source>
</evidence>
<dbReference type="SMART" id="SM00228">
    <property type="entry name" value="PDZ"/>
    <property type="match status" value="3"/>
</dbReference>
<dbReference type="SUPFAM" id="SSF52540">
    <property type="entry name" value="P-loop containing nucleoside triphosphate hydrolases"/>
    <property type="match status" value="1"/>
</dbReference>
<feature type="domain" description="Guanylate kinase-like" evidence="10">
    <location>
        <begin position="833"/>
        <end position="1016"/>
    </location>
</feature>
<dbReference type="InterPro" id="IPR027417">
    <property type="entry name" value="P-loop_NTPase"/>
</dbReference>
<dbReference type="SMART" id="SM00072">
    <property type="entry name" value="GuKc"/>
    <property type="match status" value="1"/>
</dbReference>
<dbReference type="InterPro" id="IPR036028">
    <property type="entry name" value="SH3-like_dom_sf"/>
</dbReference>
<dbReference type="GO" id="GO:0016323">
    <property type="term" value="C:basolateral plasma membrane"/>
    <property type="evidence" value="ECO:0007669"/>
    <property type="project" value="TreeGrafter"/>
</dbReference>
<dbReference type="FunFam" id="2.30.42.10:FF:000002">
    <property type="entry name" value="Disks large homolog 4 isoform 2"/>
    <property type="match status" value="1"/>
</dbReference>
<feature type="domain" description="PDZ" evidence="11">
    <location>
        <begin position="237"/>
        <end position="324"/>
    </location>
</feature>
<dbReference type="PIRSF" id="PIRSF001741">
    <property type="entry name" value="MAGUK_DLGH"/>
    <property type="match status" value="1"/>
</dbReference>
<dbReference type="InterPro" id="IPR036892">
    <property type="entry name" value="L27_dom_sf"/>
</dbReference>
<dbReference type="Pfam" id="PF00018">
    <property type="entry name" value="SH3_1"/>
    <property type="match status" value="1"/>
</dbReference>
<dbReference type="SMART" id="SM00326">
    <property type="entry name" value="SH3"/>
    <property type="match status" value="1"/>
</dbReference>
<dbReference type="FunFam" id="3.40.50.300:FF:001402">
    <property type="entry name" value="Discs, large homolog 3 (Drosophila)"/>
    <property type="match status" value="1"/>
</dbReference>
<organism evidence="13 14">
    <name type="scientific">Ictalurus punctatus</name>
    <name type="common">Channel catfish</name>
    <name type="synonym">Silurus punctatus</name>
    <dbReference type="NCBI Taxonomy" id="7998"/>
    <lineage>
        <taxon>Eukaryota</taxon>
        <taxon>Metazoa</taxon>
        <taxon>Chordata</taxon>
        <taxon>Craniata</taxon>
        <taxon>Vertebrata</taxon>
        <taxon>Euteleostomi</taxon>
        <taxon>Actinopterygii</taxon>
        <taxon>Neopterygii</taxon>
        <taxon>Teleostei</taxon>
        <taxon>Ostariophysi</taxon>
        <taxon>Siluriformes</taxon>
        <taxon>Ictaluridae</taxon>
        <taxon>Ictalurus</taxon>
    </lineage>
</organism>
<feature type="domain" description="PDZ" evidence="11">
    <location>
        <begin position="332"/>
        <end position="432"/>
    </location>
</feature>
<dbReference type="CDD" id="cd06724">
    <property type="entry name" value="PDZ2_Dlg1-2-4-like"/>
    <property type="match status" value="1"/>
</dbReference>
<reference evidence="14" key="2">
    <citation type="submission" date="2025-08" db="UniProtKB">
        <authorList>
            <consortium name="RefSeq"/>
        </authorList>
    </citation>
    <scope>IDENTIFICATION</scope>
    <source>
        <tissue evidence="14">Blood</tissue>
    </source>
</reference>
<dbReference type="Pfam" id="PF10608">
    <property type="entry name" value="MAGUK_N_PEST"/>
    <property type="match status" value="1"/>
</dbReference>
<evidence type="ECO:0000256" key="4">
    <source>
        <dbReference type="ARBA" id="ARBA00022475"/>
    </source>
</evidence>
<feature type="domain" description="PDZ" evidence="11">
    <location>
        <begin position="577"/>
        <end position="658"/>
    </location>
</feature>
<dbReference type="Gene3D" id="2.30.42.10">
    <property type="match status" value="3"/>
</dbReference>
<dbReference type="SMART" id="SM01277">
    <property type="entry name" value="MAGUK_N_PEST"/>
    <property type="match status" value="1"/>
</dbReference>
<evidence type="ECO:0000256" key="6">
    <source>
        <dbReference type="ARBA" id="ARBA00023136"/>
    </source>
</evidence>
<evidence type="ECO:0000259" key="10">
    <source>
        <dbReference type="PROSITE" id="PS50052"/>
    </source>
</evidence>
<evidence type="ECO:0000256" key="5">
    <source>
        <dbReference type="ARBA" id="ARBA00022737"/>
    </source>
</evidence>
<dbReference type="CDD" id="cd06723">
    <property type="entry name" value="PDZ1_Dlg1-2-4-like"/>
    <property type="match status" value="1"/>
</dbReference>
<dbReference type="GO" id="GO:0043113">
    <property type="term" value="P:receptor clustering"/>
    <property type="evidence" value="ECO:0007669"/>
    <property type="project" value="TreeGrafter"/>
</dbReference>
<evidence type="ECO:0000256" key="2">
    <source>
        <dbReference type="ARBA" id="ARBA00007014"/>
    </source>
</evidence>
<dbReference type="InterPro" id="IPR020590">
    <property type="entry name" value="Guanylate_kinase_CS"/>
</dbReference>
<dbReference type="GO" id="GO:0098839">
    <property type="term" value="C:postsynaptic density membrane"/>
    <property type="evidence" value="ECO:0007669"/>
    <property type="project" value="TreeGrafter"/>
</dbReference>
<dbReference type="GO" id="GO:0019901">
    <property type="term" value="F:protein kinase binding"/>
    <property type="evidence" value="ECO:0007669"/>
    <property type="project" value="TreeGrafter"/>
</dbReference>
<dbReference type="InterPro" id="IPR050614">
    <property type="entry name" value="Synaptic_Scaffolding_LAP-MAGUK"/>
</dbReference>
<dbReference type="InterPro" id="IPR015143">
    <property type="entry name" value="L27_1"/>
</dbReference>
<dbReference type="Pfam" id="PF00595">
    <property type="entry name" value="PDZ"/>
    <property type="match status" value="3"/>
</dbReference>
<feature type="region of interest" description="Disordered" evidence="8">
    <location>
        <begin position="110"/>
        <end position="145"/>
    </location>
</feature>
<dbReference type="GO" id="GO:0007268">
    <property type="term" value="P:chemical synaptic transmission"/>
    <property type="evidence" value="ECO:0007669"/>
    <property type="project" value="InterPro"/>
</dbReference>
<dbReference type="CTD" id="1740"/>
<dbReference type="GO" id="GO:0099072">
    <property type="term" value="P:regulation of postsynaptic membrane neurotransmitter receptor levels"/>
    <property type="evidence" value="ECO:0007669"/>
    <property type="project" value="TreeGrafter"/>
</dbReference>
<dbReference type="FunFam" id="2.30.42.10:FF:000091">
    <property type="entry name" value="disks large homolog 1 isoform X8"/>
    <property type="match status" value="1"/>
</dbReference>
<dbReference type="SUPFAM" id="SSF101288">
    <property type="entry name" value="L27 domain"/>
    <property type="match status" value="1"/>
</dbReference>
<dbReference type="Gene3D" id="3.30.63.10">
    <property type="entry name" value="Guanylate Kinase phosphate binding domain"/>
    <property type="match status" value="1"/>
</dbReference>
<dbReference type="PANTHER" id="PTHR23119:SF6">
    <property type="entry name" value="DISKS LARGE HOMOLOG 2"/>
    <property type="match status" value="1"/>
</dbReference>
<dbReference type="GO" id="GO:0043005">
    <property type="term" value="C:neuron projection"/>
    <property type="evidence" value="ECO:0007669"/>
    <property type="project" value="InterPro"/>
</dbReference>
<evidence type="ECO:0000313" key="13">
    <source>
        <dbReference type="Proteomes" id="UP000221080"/>
    </source>
</evidence>
<dbReference type="Pfam" id="PF00625">
    <property type="entry name" value="Guanylate_kin"/>
    <property type="match status" value="1"/>
</dbReference>
<dbReference type="InterPro" id="IPR019583">
    <property type="entry name" value="DLG1-4_PDZ_assoc"/>
</dbReference>
<dbReference type="CDD" id="cd06795">
    <property type="entry name" value="PDZ3_Dlg1-2-4-like"/>
    <property type="match status" value="1"/>
</dbReference>
<dbReference type="InterPro" id="IPR008145">
    <property type="entry name" value="GK/Ca_channel_bsu"/>
</dbReference>
<dbReference type="PROSITE" id="PS51022">
    <property type="entry name" value="L27"/>
    <property type="match status" value="1"/>
</dbReference>
<name>A0A979FAK7_ICTPU</name>
<dbReference type="InterPro" id="IPR036034">
    <property type="entry name" value="PDZ_sf"/>
</dbReference>
<evidence type="ECO:0000259" key="12">
    <source>
        <dbReference type="PROSITE" id="PS51022"/>
    </source>
</evidence>
<gene>
    <name evidence="14" type="primary">dlg2</name>
</gene>
<feature type="region of interest" description="Disordered" evidence="8">
    <location>
        <begin position="151"/>
        <end position="170"/>
    </location>
</feature>
<dbReference type="GO" id="GO:0035255">
    <property type="term" value="F:ionotropic glutamate receptor binding"/>
    <property type="evidence" value="ECO:0007669"/>
    <property type="project" value="TreeGrafter"/>
</dbReference>
<dbReference type="InterPro" id="IPR019590">
    <property type="entry name" value="DLG1_PEST_dom"/>
</dbReference>
<dbReference type="Gene3D" id="3.40.50.300">
    <property type="entry name" value="P-loop containing nucleotide triphosphate hydrolases"/>
    <property type="match status" value="1"/>
</dbReference>
<dbReference type="Pfam" id="PF09058">
    <property type="entry name" value="L27_1"/>
    <property type="match status" value="1"/>
</dbReference>
<evidence type="ECO:0000256" key="3">
    <source>
        <dbReference type="ARBA" id="ARBA00022443"/>
    </source>
</evidence>
<comment type="subcellular location">
    <subcellularLocation>
        <location evidence="1">Cell membrane</location>
        <topology evidence="1">Peripheral membrane protein</topology>
    </subcellularLocation>
</comment>
<dbReference type="PANTHER" id="PTHR23119">
    <property type="entry name" value="DISCS LARGE"/>
    <property type="match status" value="1"/>
</dbReference>
<feature type="domain" description="SH3" evidence="9">
    <location>
        <begin position="707"/>
        <end position="777"/>
    </location>
</feature>
<keyword evidence="6" id="KW-0472">Membrane</keyword>
<dbReference type="PROSITE" id="PS50106">
    <property type="entry name" value="PDZ"/>
    <property type="match status" value="3"/>
</dbReference>
<evidence type="ECO:0000313" key="14">
    <source>
        <dbReference type="RefSeq" id="XP_047017067.1"/>
    </source>
</evidence>
<dbReference type="Gene3D" id="1.10.287.470">
    <property type="entry name" value="Helix hairpin bin"/>
    <property type="match status" value="1"/>
</dbReference>
<dbReference type="GO" id="GO:0045197">
    <property type="term" value="P:establishment or maintenance of epithelial cell apical/basal polarity"/>
    <property type="evidence" value="ECO:0007669"/>
    <property type="project" value="TreeGrafter"/>
</dbReference>
<dbReference type="CDD" id="cd12032">
    <property type="entry name" value="SH3_DLG2"/>
    <property type="match status" value="1"/>
</dbReference>
<dbReference type="GO" id="GO:0097120">
    <property type="term" value="P:receptor localization to synapse"/>
    <property type="evidence" value="ECO:0007669"/>
    <property type="project" value="TreeGrafter"/>
</dbReference>
<feature type="compositionally biased region" description="Basic and acidic residues" evidence="8">
    <location>
        <begin position="157"/>
        <end position="168"/>
    </location>
</feature>
<dbReference type="InterPro" id="IPR001452">
    <property type="entry name" value="SH3_domain"/>
</dbReference>
<proteinExistence type="inferred from homology"/>
<evidence type="ECO:0000259" key="11">
    <source>
        <dbReference type="PROSITE" id="PS50106"/>
    </source>
</evidence>
<dbReference type="InterPro" id="IPR008144">
    <property type="entry name" value="Guanylate_kin-like_dom"/>
</dbReference>
<dbReference type="AlphaFoldDB" id="A0A979FAK7"/>
<dbReference type="InterPro" id="IPR004172">
    <property type="entry name" value="L27_dom"/>
</dbReference>
<sequence>MPLRKRDTARALGLLEDYCSKLKKPEEQQLKAAVLRVMGIFRSSLFQALIDIQEFYEVTLLNSQKSCEQKLEEVKHMAEQCESSSASPGFPNTHPRPACVQPEVIEKSHAEEPVADSNASAENRPAAVQGSQQQTHTPACLNPSPNPALMNSPWYHYQDDESPPEHSYPRLTGEVRAPELVHVSERNLSEIENVHGYVSHSHISPLKASPAPIIVNTDTLESVPYVNGTEIEYEFEEITLERGNSGLGFSIAGGTDNPHIGDDPGIFITKIIPGGAAAEDGRLRVNDCILRVNEVDVSEVSHSRAVEALKVAGSIVRLYVRRRRPMLETIVEIKLIKGPKARGNYPVSTELYQGLGFSIAGGVGNQHIPGDNSIYVTKIIDGGAAQKDGRLQVGDRLLMVNNYTLEEVTHEEAVAILKNTSDVVYLKVGKPTSVYLSDPYGPPDITHSFSPAMDNHISGNNGTLEYKSSLPPISPGRYSPLPRHLLGEEDINRLDGFSFLRNPSLDDGEGHRYESQHFQLRPPEPVYSTVNKLCDRAPSPRHYSPVEFDKSPLHSVPFPHYHVGVLPDSDITREPRKIVLHKGSTGLGFNIVGGEDGEGIFVSFILAGGPADLSGELRRGDQILSVNGIDLRGATHEQAAAALKGAGQTVAIVAQYRPEELALCSPRRAAPPATEYGRFEAKIHDLREQMMNHSMSSGSGSLRTNQKRSLYVRALFDYDRLKDSGLPSQGLSFRYGDILHVINASDDEWWQARRVTPDGDSEEMGVIPSKRRVERKERARLKTVKFNAKPGSIDSKGDISGIGDDGYGTKTMRSQEDVILSYEPVIRQEINYARPVIILGPMKDRINDDLISEFPDKFGSCVPPDNSSGQTDTTRAKREYEVDGRDYHFVTSREQMEKDIQEHKFIEAGQYNDNLYGTSVQSVRYVAERGKHCILDVSGNAIKRLQVAQLYPIAIFIKPKSIESLMEMNKRLTEEQAKKTYDRAMKLEQEFGEYFTALVQVDTLEDIYTQCKMVIEEQSGPYIWIPSKEKL</sequence>
<dbReference type="FunFam" id="2.30.30.40:FF:000027">
    <property type="entry name" value="Disks large homolog 3 isoform 1"/>
    <property type="match status" value="1"/>
</dbReference>
<dbReference type="PROSITE" id="PS50002">
    <property type="entry name" value="SH3"/>
    <property type="match status" value="1"/>
</dbReference>
<dbReference type="RefSeq" id="XP_047017067.1">
    <property type="nucleotide sequence ID" value="XM_047161111.2"/>
</dbReference>
<dbReference type="InterPro" id="IPR001478">
    <property type="entry name" value="PDZ"/>
</dbReference>
<dbReference type="SUPFAM" id="SSF50044">
    <property type="entry name" value="SH3-domain"/>
    <property type="match status" value="1"/>
</dbReference>
<comment type="similarity">
    <text evidence="2">Belongs to the MAGUK family.</text>
</comment>
<dbReference type="GO" id="GO:0031594">
    <property type="term" value="C:neuromuscular junction"/>
    <property type="evidence" value="ECO:0007669"/>
    <property type="project" value="InterPro"/>
</dbReference>
<dbReference type="Gene3D" id="2.30.30.40">
    <property type="entry name" value="SH3 Domains"/>
    <property type="match status" value="1"/>
</dbReference>
<dbReference type="FunFam" id="2.30.42.10:FF:000001">
    <property type="entry name" value="Disks large homolog 1 isoform 2"/>
    <property type="match status" value="1"/>
</dbReference>
<reference evidence="13" key="1">
    <citation type="journal article" date="2016" name="Nat. Commun.">
        <title>The channel catfish genome sequence provides insights into the evolution of scale formation in teleosts.</title>
        <authorList>
            <person name="Liu Z."/>
            <person name="Liu S."/>
            <person name="Yao J."/>
            <person name="Bao L."/>
            <person name="Zhang J."/>
            <person name="Li Y."/>
            <person name="Jiang C."/>
            <person name="Sun L."/>
            <person name="Wang R."/>
            <person name="Zhang Y."/>
            <person name="Zhou T."/>
            <person name="Zeng Q."/>
            <person name="Fu Q."/>
            <person name="Gao S."/>
            <person name="Li N."/>
            <person name="Koren S."/>
            <person name="Jiang Y."/>
            <person name="Zimin A."/>
            <person name="Xu P."/>
            <person name="Phillippy A.M."/>
            <person name="Geng X."/>
            <person name="Song L."/>
            <person name="Sun F."/>
            <person name="Li C."/>
            <person name="Wang X."/>
            <person name="Chen A."/>
            <person name="Jin Y."/>
            <person name="Yuan Z."/>
            <person name="Yang Y."/>
            <person name="Tan S."/>
            <person name="Peatman E."/>
            <person name="Lu J."/>
            <person name="Qin Z."/>
            <person name="Dunham R."/>
            <person name="Li Z."/>
            <person name="Sonstegard T."/>
            <person name="Feng J."/>
            <person name="Danzmann R.G."/>
            <person name="Schroeder S."/>
            <person name="Scheffler B."/>
            <person name="Duke M.V."/>
            <person name="Ballard L."/>
            <person name="Kucuktas H."/>
            <person name="Kaltenboeck L."/>
            <person name="Liu H."/>
            <person name="Armbruster J."/>
            <person name="Xie Y."/>
            <person name="Kirby M.L."/>
            <person name="Tian Y."/>
            <person name="Flanagan M.E."/>
            <person name="Mu W."/>
            <person name="Waldbieser G.C."/>
        </authorList>
    </citation>
    <scope>NUCLEOTIDE SEQUENCE [LARGE SCALE GENOMIC DNA]</scope>
    <source>
        <strain evidence="13">SDA103</strain>
    </source>
</reference>
<dbReference type="SUPFAM" id="SSF50156">
    <property type="entry name" value="PDZ domain-like"/>
    <property type="match status" value="3"/>
</dbReference>
<dbReference type="PROSITE" id="PS50052">
    <property type="entry name" value="GUANYLATE_KINASE_2"/>
    <property type="match status" value="1"/>
</dbReference>
<evidence type="ECO:0000256" key="1">
    <source>
        <dbReference type="ARBA" id="ARBA00004202"/>
    </source>
</evidence>
<evidence type="ECO:0000256" key="8">
    <source>
        <dbReference type="SAM" id="MobiDB-lite"/>
    </source>
</evidence>
<keyword evidence="4" id="KW-1003">Cell membrane</keyword>
<keyword evidence="13" id="KW-1185">Reference proteome</keyword>
<dbReference type="GO" id="GO:0098609">
    <property type="term" value="P:cell-cell adhesion"/>
    <property type="evidence" value="ECO:0007669"/>
    <property type="project" value="TreeGrafter"/>
</dbReference>
<dbReference type="InterPro" id="IPR035759">
    <property type="entry name" value="DLG2_SH3"/>
</dbReference>
<protein>
    <submittedName>
        <fullName evidence="14">Disks large homolog 2 isoform X6</fullName>
    </submittedName>
</protein>
<dbReference type="GeneID" id="108276775"/>
<dbReference type="SMART" id="SM00569">
    <property type="entry name" value="L27"/>
    <property type="match status" value="1"/>
</dbReference>
<keyword evidence="3 7" id="KW-0728">SH3 domain</keyword>
<dbReference type="PROSITE" id="PS00856">
    <property type="entry name" value="GUANYLATE_KINASE_1"/>
    <property type="match status" value="1"/>
</dbReference>